<dbReference type="RefSeq" id="WP_112785493.1">
    <property type="nucleotide sequence ID" value="NZ_CP030041.1"/>
</dbReference>
<accession>A0A2Z4IN08</accession>
<dbReference type="AlphaFoldDB" id="A0A2Z4IN08"/>
<dbReference type="KEGG" id="est:DN752_19350"/>
<dbReference type="EMBL" id="CP030041">
    <property type="protein sequence ID" value="AWW32120.1"/>
    <property type="molecule type" value="Genomic_DNA"/>
</dbReference>
<evidence type="ECO:0000256" key="1">
    <source>
        <dbReference type="SAM" id="Phobius"/>
    </source>
</evidence>
<name>A0A2Z4IN08_9BACT</name>
<dbReference type="OrthoDB" id="834617at2"/>
<organism evidence="2 3">
    <name type="scientific">Echinicola strongylocentroti</name>
    <dbReference type="NCBI Taxonomy" id="1795355"/>
    <lineage>
        <taxon>Bacteria</taxon>
        <taxon>Pseudomonadati</taxon>
        <taxon>Bacteroidota</taxon>
        <taxon>Cytophagia</taxon>
        <taxon>Cytophagales</taxon>
        <taxon>Cyclobacteriaceae</taxon>
        <taxon>Echinicola</taxon>
    </lineage>
</organism>
<protein>
    <submittedName>
        <fullName evidence="2">Uncharacterized protein</fullName>
    </submittedName>
</protein>
<evidence type="ECO:0000313" key="3">
    <source>
        <dbReference type="Proteomes" id="UP000248688"/>
    </source>
</evidence>
<gene>
    <name evidence="2" type="ORF">DN752_19350</name>
</gene>
<reference evidence="2 3" key="1">
    <citation type="submission" date="2018-06" db="EMBL/GenBank/DDBJ databases">
        <title>Echinicola strongylocentroti sp. nov., isolated from a sea urchin Strongylocentrotus intermedius.</title>
        <authorList>
            <person name="Bae S.S."/>
        </authorList>
    </citation>
    <scope>NUCLEOTIDE SEQUENCE [LARGE SCALE GENOMIC DNA]</scope>
    <source>
        <strain evidence="2 3">MEBiC08714</strain>
    </source>
</reference>
<dbReference type="Proteomes" id="UP000248688">
    <property type="component" value="Chromosome"/>
</dbReference>
<evidence type="ECO:0000313" key="2">
    <source>
        <dbReference type="EMBL" id="AWW32120.1"/>
    </source>
</evidence>
<keyword evidence="1" id="KW-0472">Membrane</keyword>
<feature type="transmembrane region" description="Helical" evidence="1">
    <location>
        <begin position="12"/>
        <end position="29"/>
    </location>
</feature>
<proteinExistence type="predicted"/>
<keyword evidence="3" id="KW-1185">Reference proteome</keyword>
<keyword evidence="1" id="KW-0812">Transmembrane</keyword>
<sequence length="719" mass="83232">MISLLVKYWRLIIDILLVFALVILLFWWNPMGIFGGGLRLEDTSNLVTEVNEIQELVTAEYYGEVISSIEEARLNPLEEEEIKNQVALLYGDLLVALQNLRDFQDIPVDQRVDEYREGEKTSSWRRKVKHDVDSRNILDKLEYLESLEELTIDPYYSSLVGFLWRHLDGKNLDDLPSDRDIGATLLVLYRNPALHSVLEKNWGKFMEDFYYQFQESLSRRESRKKLTMIGRGWVKAGFDFSELGPESIVYYKESGIVHLIGIAPKILNADINPWFVPEKGIPGFQILDDRGPVDFHDAKRVKQYCIEKLTVQAYQARILENAHQQGQETLKAFFSLVTGNKIEQVIFHSSPFTSFAREVGRDELITYAEAFMLDSLLELEVRKIDSLSSTVHNRSVNGGFADENRKVVKQLLKDLGRYPYQEGSYPFGFFSKLTTDIAADSLLDRQEVELLKQLRYSLDFGDVLDEISLKDSSSRVDYWVESAFDYCRQYNEMITQLKEGGVLPEPFDTVRVVFREFHPENYLDSVRLVSYGHIDTDSIELIYSDRLAYSRFYQGLFYPFEPKFIDLEHFIGAKGEGYDSVIYPKSRRLPALDSGVWIYDQKVNDKYAYKLTVKPESMLAKALYRELTDERLLYTSDTAYFGIGRQQSLPVDSLDSQGVVLSQFQTAELQAFVRTLLRTRQQEQNKGFVQKTTDWLKSRASSSDPKNLYVGKKGIWFQE</sequence>
<keyword evidence="1" id="KW-1133">Transmembrane helix</keyword>